<keyword evidence="4" id="KW-0547">Nucleotide-binding</keyword>
<evidence type="ECO:0000313" key="12">
    <source>
        <dbReference type="Proteomes" id="UP000077405"/>
    </source>
</evidence>
<comment type="subcellular location">
    <subcellularLocation>
        <location evidence="1">Cell membrane</location>
        <topology evidence="1">Multi-pass membrane protein</topology>
    </subcellularLocation>
</comment>
<evidence type="ECO:0000256" key="3">
    <source>
        <dbReference type="ARBA" id="ARBA00022692"/>
    </source>
</evidence>
<evidence type="ECO:0000256" key="8">
    <source>
        <dbReference type="SAM" id="Phobius"/>
    </source>
</evidence>
<name>A0A2R4VRY8_9PROT</name>
<dbReference type="Pfam" id="PF06472">
    <property type="entry name" value="ABC_membrane_2"/>
    <property type="match status" value="1"/>
</dbReference>
<dbReference type="PROSITE" id="PS51257">
    <property type="entry name" value="PROKAR_LIPOPROTEIN"/>
    <property type="match status" value="1"/>
</dbReference>
<keyword evidence="5 11" id="KW-0067">ATP-binding</keyword>
<feature type="transmembrane region" description="Helical" evidence="8">
    <location>
        <begin position="273"/>
        <end position="291"/>
    </location>
</feature>
<dbReference type="PROSITE" id="PS50893">
    <property type="entry name" value="ABC_TRANSPORTER_2"/>
    <property type="match status" value="1"/>
</dbReference>
<feature type="transmembrane region" description="Helical" evidence="8">
    <location>
        <begin position="182"/>
        <end position="201"/>
    </location>
</feature>
<sequence>MKTFRAFLRLAAPFWIGRARPRPWLLLAATVACSLGFVRVSVAINAWNKEFYDALAAFDAGAIPGLAAAYAVYLTLAVVAIAAGNWFLKRLAFDWRDWATDDHQRRWLGGHAHYRLRFGDEPDNPDQRIAEDIALLAELTLELFRSFLVNVTRLGAFVAILWSISGTQTVTLAGTDFLIDGYLVWIAVVYSAVSTLLMHAVGHRLLALKIDQQAREADYRAALMGVRNWSEQIAFHRGEAAELVRLSCRFDDIRRNWHALIGREFRIECFSAAQMRVAWFIPIVAILPLYLQRTITLGDMMQAQNAFSSVLDGFSWVLTYYRRIMEWAAVVRRLQQLNDALERTGLPSHSAGHGTGAGDGGGTVDRPFAVRPVLCIDGVDIVSPAGRPLLSAVTARFEAPAHVRIDGPSGCGKSTLLRVMAGLHPCRSGTLSVGTDAMFLPQHSYLPNDSLRAVVSYPSERPFDDRAIAWALGRVGLARLSAELDRHAEWSTLLSGGERQRLGFAQLLLHRPGTVVMDEATSQLDEESSIAMYRLIRDTLPDSLVIAVTHQLGLAMLFDRSIDLRPFLVEACGVGEPMPCPLGG</sequence>
<feature type="transmembrane region" description="Helical" evidence="8">
    <location>
        <begin position="67"/>
        <end position="88"/>
    </location>
</feature>
<dbReference type="Proteomes" id="UP000077405">
    <property type="component" value="Plasmid pYZ2"/>
</dbReference>
<dbReference type="Gene3D" id="1.20.1560.10">
    <property type="entry name" value="ABC transporter type 1, transmembrane domain"/>
    <property type="match status" value="1"/>
</dbReference>
<evidence type="ECO:0000259" key="10">
    <source>
        <dbReference type="PROSITE" id="PS50929"/>
    </source>
</evidence>
<feature type="domain" description="ABC transporter" evidence="9">
    <location>
        <begin position="374"/>
        <end position="582"/>
    </location>
</feature>
<dbReference type="KEGG" id="ahu:A6A40_19315"/>
<dbReference type="GO" id="GO:0005524">
    <property type="term" value="F:ATP binding"/>
    <property type="evidence" value="ECO:0007669"/>
    <property type="project" value="UniProtKB-KW"/>
</dbReference>
<dbReference type="Pfam" id="PF00005">
    <property type="entry name" value="ABC_tran"/>
    <property type="match status" value="1"/>
</dbReference>
<dbReference type="PANTHER" id="PTHR11384:SF59">
    <property type="entry name" value="LYSOSOMAL COBALAMIN TRANSPORTER ABCD4"/>
    <property type="match status" value="1"/>
</dbReference>
<evidence type="ECO:0000256" key="4">
    <source>
        <dbReference type="ARBA" id="ARBA00022741"/>
    </source>
</evidence>
<evidence type="ECO:0000313" key="11">
    <source>
        <dbReference type="EMBL" id="AWB07209.1"/>
    </source>
</evidence>
<dbReference type="GO" id="GO:0005886">
    <property type="term" value="C:plasma membrane"/>
    <property type="evidence" value="ECO:0007669"/>
    <property type="project" value="UniProtKB-SubCell"/>
</dbReference>
<dbReference type="PROSITE" id="PS00211">
    <property type="entry name" value="ABC_TRANSPORTER_1"/>
    <property type="match status" value="1"/>
</dbReference>
<evidence type="ECO:0000256" key="6">
    <source>
        <dbReference type="ARBA" id="ARBA00022989"/>
    </source>
</evidence>
<dbReference type="SMART" id="SM00382">
    <property type="entry name" value="AAA"/>
    <property type="match status" value="1"/>
</dbReference>
<proteinExistence type="predicted"/>
<dbReference type="InterPro" id="IPR003593">
    <property type="entry name" value="AAA+_ATPase"/>
</dbReference>
<evidence type="ECO:0000256" key="5">
    <source>
        <dbReference type="ARBA" id="ARBA00022840"/>
    </source>
</evidence>
<accession>A0A2R4VRY8</accession>
<evidence type="ECO:0000256" key="1">
    <source>
        <dbReference type="ARBA" id="ARBA00004651"/>
    </source>
</evidence>
<dbReference type="Gene3D" id="3.40.50.300">
    <property type="entry name" value="P-loop containing nucleotide triphosphate hydrolases"/>
    <property type="match status" value="1"/>
</dbReference>
<dbReference type="AlphaFoldDB" id="A0A2R4VRY8"/>
<evidence type="ECO:0000256" key="7">
    <source>
        <dbReference type="ARBA" id="ARBA00023136"/>
    </source>
</evidence>
<dbReference type="EMBL" id="CP028903">
    <property type="protein sequence ID" value="AWB07209.1"/>
    <property type="molecule type" value="Genomic_DNA"/>
</dbReference>
<dbReference type="InterPro" id="IPR003439">
    <property type="entry name" value="ABC_transporter-like_ATP-bd"/>
</dbReference>
<organism evidence="11 12">
    <name type="scientific">Azospirillum humicireducens</name>
    <dbReference type="NCBI Taxonomy" id="1226968"/>
    <lineage>
        <taxon>Bacteria</taxon>
        <taxon>Pseudomonadati</taxon>
        <taxon>Pseudomonadota</taxon>
        <taxon>Alphaproteobacteria</taxon>
        <taxon>Rhodospirillales</taxon>
        <taxon>Azospirillaceae</taxon>
        <taxon>Azospirillum</taxon>
    </lineage>
</organism>
<keyword evidence="2" id="KW-0813">Transport</keyword>
<dbReference type="RefSeq" id="WP_108547505.1">
    <property type="nucleotide sequence ID" value="NZ_CP028903.1"/>
</dbReference>
<dbReference type="SUPFAM" id="SSF52540">
    <property type="entry name" value="P-loop containing nucleoside triphosphate hydrolases"/>
    <property type="match status" value="1"/>
</dbReference>
<reference evidence="11 12" key="1">
    <citation type="submission" date="2018-04" db="EMBL/GenBank/DDBJ databases">
        <title>Complete genome sequence of the nitrogen-fixing bacterium Azospirillum humicireducens type strain SgZ-5.</title>
        <authorList>
            <person name="Yu Z."/>
        </authorList>
    </citation>
    <scope>NUCLEOTIDE SEQUENCE [LARGE SCALE GENOMIC DNA]</scope>
    <source>
        <strain evidence="11 12">SgZ-5</strain>
        <plasmid evidence="11 12">pYZ2</plasmid>
    </source>
</reference>
<dbReference type="GO" id="GO:0140359">
    <property type="term" value="F:ABC-type transporter activity"/>
    <property type="evidence" value="ECO:0007669"/>
    <property type="project" value="InterPro"/>
</dbReference>
<dbReference type="PROSITE" id="PS50929">
    <property type="entry name" value="ABC_TM1F"/>
    <property type="match status" value="1"/>
</dbReference>
<dbReference type="InterPro" id="IPR036640">
    <property type="entry name" value="ABC1_TM_sf"/>
</dbReference>
<dbReference type="InterPro" id="IPR017871">
    <property type="entry name" value="ABC_transporter-like_CS"/>
</dbReference>
<dbReference type="OrthoDB" id="9810134at2"/>
<feature type="domain" description="ABC transmembrane type-1" evidence="10">
    <location>
        <begin position="28"/>
        <end position="326"/>
    </location>
</feature>
<dbReference type="InterPro" id="IPR050835">
    <property type="entry name" value="ABC_transporter_sub-D"/>
</dbReference>
<keyword evidence="3 8" id="KW-0812">Transmembrane</keyword>
<dbReference type="InterPro" id="IPR027417">
    <property type="entry name" value="P-loop_NTPase"/>
</dbReference>
<dbReference type="SUPFAM" id="SSF90123">
    <property type="entry name" value="ABC transporter transmembrane region"/>
    <property type="match status" value="1"/>
</dbReference>
<evidence type="ECO:0000259" key="9">
    <source>
        <dbReference type="PROSITE" id="PS50893"/>
    </source>
</evidence>
<keyword evidence="7 8" id="KW-0472">Membrane</keyword>
<keyword evidence="6 8" id="KW-1133">Transmembrane helix</keyword>
<protein>
    <submittedName>
        <fullName evidence="11">ABC transporter ATP-binding protein</fullName>
    </submittedName>
</protein>
<keyword evidence="12" id="KW-1185">Reference proteome</keyword>
<dbReference type="GO" id="GO:0016887">
    <property type="term" value="F:ATP hydrolysis activity"/>
    <property type="evidence" value="ECO:0007669"/>
    <property type="project" value="InterPro"/>
</dbReference>
<dbReference type="InterPro" id="IPR011527">
    <property type="entry name" value="ABC1_TM_dom"/>
</dbReference>
<keyword evidence="11" id="KW-0614">Plasmid</keyword>
<geneLocation type="plasmid" evidence="11 12">
    <name>pYZ2</name>
</geneLocation>
<dbReference type="PANTHER" id="PTHR11384">
    <property type="entry name" value="ATP-BINDING CASSETTE, SUB-FAMILY D MEMBER"/>
    <property type="match status" value="1"/>
</dbReference>
<gene>
    <name evidence="11" type="ORF">A6A40_19315</name>
</gene>
<evidence type="ECO:0000256" key="2">
    <source>
        <dbReference type="ARBA" id="ARBA00022448"/>
    </source>
</evidence>
<feature type="transmembrane region" description="Helical" evidence="8">
    <location>
        <begin position="143"/>
        <end position="162"/>
    </location>
</feature>